<dbReference type="EMBL" id="MU277189">
    <property type="protein sequence ID" value="KAI0067963.1"/>
    <property type="molecule type" value="Genomic_DNA"/>
</dbReference>
<sequence>MNRCICGCPIHLEDSFVLDCKHDLCQDCSRVPSISTQCPACRIQRALESVPLDSAALVRHIEDVYKKHKELVMEKQQALRGERKLFDALKRVASARCDAGNVFEGLQLSQRSQEGVFKPENSTPVAKDLFGSFVQDASSPWKRRRTESGGFGGSEPSANDLVAYIQLSHERRQQDLSASLDQMKEAHAQTYSQLQSLCSEREDKIRALEERCRAAEGEASFHKSNIDSLGASSAKHSQTG</sequence>
<protein>
    <submittedName>
        <fullName evidence="1">Uncharacterized protein</fullName>
    </submittedName>
</protein>
<reference evidence="1" key="1">
    <citation type="submission" date="2021-03" db="EMBL/GenBank/DDBJ databases">
        <authorList>
            <consortium name="DOE Joint Genome Institute"/>
            <person name="Ahrendt S."/>
            <person name="Looney B.P."/>
            <person name="Miyauchi S."/>
            <person name="Morin E."/>
            <person name="Drula E."/>
            <person name="Courty P.E."/>
            <person name="Chicoki N."/>
            <person name="Fauchery L."/>
            <person name="Kohler A."/>
            <person name="Kuo A."/>
            <person name="Labutti K."/>
            <person name="Pangilinan J."/>
            <person name="Lipzen A."/>
            <person name="Riley R."/>
            <person name="Andreopoulos W."/>
            <person name="He G."/>
            <person name="Johnson J."/>
            <person name="Barry K.W."/>
            <person name="Grigoriev I.V."/>
            <person name="Nagy L."/>
            <person name="Hibbett D."/>
            <person name="Henrissat B."/>
            <person name="Matheny P.B."/>
            <person name="Labbe J."/>
            <person name="Martin F."/>
        </authorList>
    </citation>
    <scope>NUCLEOTIDE SEQUENCE</scope>
    <source>
        <strain evidence="1">HHB10654</strain>
    </source>
</reference>
<reference evidence="1" key="2">
    <citation type="journal article" date="2022" name="New Phytol.">
        <title>Evolutionary transition to the ectomycorrhizal habit in the genomes of a hyperdiverse lineage of mushroom-forming fungi.</title>
        <authorList>
            <person name="Looney B."/>
            <person name="Miyauchi S."/>
            <person name="Morin E."/>
            <person name="Drula E."/>
            <person name="Courty P.E."/>
            <person name="Kohler A."/>
            <person name="Kuo A."/>
            <person name="LaButti K."/>
            <person name="Pangilinan J."/>
            <person name="Lipzen A."/>
            <person name="Riley R."/>
            <person name="Andreopoulos W."/>
            <person name="He G."/>
            <person name="Johnson J."/>
            <person name="Nolan M."/>
            <person name="Tritt A."/>
            <person name="Barry K.W."/>
            <person name="Grigoriev I.V."/>
            <person name="Nagy L.G."/>
            <person name="Hibbett D."/>
            <person name="Henrissat B."/>
            <person name="Matheny P.B."/>
            <person name="Labbe J."/>
            <person name="Martin F.M."/>
        </authorList>
    </citation>
    <scope>NUCLEOTIDE SEQUENCE</scope>
    <source>
        <strain evidence="1">HHB10654</strain>
    </source>
</reference>
<proteinExistence type="predicted"/>
<comment type="caution">
    <text evidence="1">The sequence shown here is derived from an EMBL/GenBank/DDBJ whole genome shotgun (WGS) entry which is preliminary data.</text>
</comment>
<name>A0ACB8THN7_9AGAM</name>
<gene>
    <name evidence="1" type="ORF">BV25DRAFT_895554</name>
</gene>
<evidence type="ECO:0000313" key="2">
    <source>
        <dbReference type="Proteomes" id="UP000814140"/>
    </source>
</evidence>
<organism evidence="1 2">
    <name type="scientific">Artomyces pyxidatus</name>
    <dbReference type="NCBI Taxonomy" id="48021"/>
    <lineage>
        <taxon>Eukaryota</taxon>
        <taxon>Fungi</taxon>
        <taxon>Dikarya</taxon>
        <taxon>Basidiomycota</taxon>
        <taxon>Agaricomycotina</taxon>
        <taxon>Agaricomycetes</taxon>
        <taxon>Russulales</taxon>
        <taxon>Auriscalpiaceae</taxon>
        <taxon>Artomyces</taxon>
    </lineage>
</organism>
<keyword evidence="2" id="KW-1185">Reference proteome</keyword>
<dbReference type="Proteomes" id="UP000814140">
    <property type="component" value="Unassembled WGS sequence"/>
</dbReference>
<accession>A0ACB8THN7</accession>
<evidence type="ECO:0000313" key="1">
    <source>
        <dbReference type="EMBL" id="KAI0067963.1"/>
    </source>
</evidence>